<gene>
    <name evidence="1" type="ORF">ACE1CA_25330</name>
</gene>
<dbReference type="RefSeq" id="WP_413280177.1">
    <property type="nucleotide sequence ID" value="NZ_JBHFNT010000226.1"/>
</dbReference>
<evidence type="ECO:0000313" key="2">
    <source>
        <dbReference type="Proteomes" id="UP001576780"/>
    </source>
</evidence>
<sequence>MFTLSRFKFSSSLVTSLVALVCLLALVGLQVPQLNQLITKSKTASIEDLKREVAAEKLRLELIQKIPSLGFSNLIADWVMLSFLQYFGDDVARSRTGYELSPEYFEIIVNRDPHFLQSYLFLSNSVSLFGGEPEKSIALMEKGLKLLSSKQPRAYYVWRYKGIDELLFLGDAKRAEKSFTKAAEWAGEHLDAESENIAALSRKTAEFLGNDPDLTSAQEAVWAMVLVNALNSNDDRTRKQVIQKIEAQGGKVIISPEGAVSVKLPKPKST</sequence>
<keyword evidence="2" id="KW-1185">Reference proteome</keyword>
<evidence type="ECO:0000313" key="1">
    <source>
        <dbReference type="EMBL" id="MFB2837839.1"/>
    </source>
</evidence>
<dbReference type="Proteomes" id="UP001576780">
    <property type="component" value="Unassembled WGS sequence"/>
</dbReference>
<dbReference type="EMBL" id="JBHFNT010000226">
    <property type="protein sequence ID" value="MFB2837839.1"/>
    <property type="molecule type" value="Genomic_DNA"/>
</dbReference>
<comment type="caution">
    <text evidence="1">The sequence shown here is derived from an EMBL/GenBank/DDBJ whole genome shotgun (WGS) entry which is preliminary data.</text>
</comment>
<name>A0ABV4WRW7_9CYAN</name>
<organism evidence="1 2">
    <name type="scientific">Floridaenema evergladense BLCC-F167</name>
    <dbReference type="NCBI Taxonomy" id="3153639"/>
    <lineage>
        <taxon>Bacteria</taxon>
        <taxon>Bacillati</taxon>
        <taxon>Cyanobacteriota</taxon>
        <taxon>Cyanophyceae</taxon>
        <taxon>Oscillatoriophycideae</taxon>
        <taxon>Aerosakkonematales</taxon>
        <taxon>Aerosakkonemataceae</taxon>
        <taxon>Floridanema</taxon>
        <taxon>Floridanema evergladense</taxon>
    </lineage>
</organism>
<reference evidence="1 2" key="1">
    <citation type="submission" date="2024-09" db="EMBL/GenBank/DDBJ databases">
        <title>Floridaenema gen nov. (Aerosakkonemataceae, Aerosakkonematales ord. nov., Cyanobacteria) from benthic tropical and subtropical fresh waters, with the description of four new species.</title>
        <authorList>
            <person name="Moretto J.A."/>
            <person name="Berthold D.E."/>
            <person name="Lefler F.W."/>
            <person name="Huang I.-S."/>
            <person name="Laughinghouse H. IV."/>
        </authorList>
    </citation>
    <scope>NUCLEOTIDE SEQUENCE [LARGE SCALE GENOMIC DNA]</scope>
    <source>
        <strain evidence="1 2">BLCC-F167</strain>
    </source>
</reference>
<protein>
    <submittedName>
        <fullName evidence="1">Tetratricopeptide repeat protein</fullName>
    </submittedName>
</protein>
<proteinExistence type="predicted"/>
<accession>A0ABV4WRW7</accession>